<gene>
    <name evidence="1" type="ORF">GCK32_020680</name>
</gene>
<feature type="non-terminal residue" evidence="1">
    <location>
        <position position="157"/>
    </location>
</feature>
<protein>
    <submittedName>
        <fullName evidence="1">Uncharacterized protein</fullName>
    </submittedName>
</protein>
<name>A0AAN8IZ09_TRICO</name>
<evidence type="ECO:0000313" key="1">
    <source>
        <dbReference type="EMBL" id="KAK5969904.1"/>
    </source>
</evidence>
<evidence type="ECO:0000313" key="2">
    <source>
        <dbReference type="Proteomes" id="UP001331761"/>
    </source>
</evidence>
<proteinExistence type="predicted"/>
<comment type="caution">
    <text evidence="1">The sequence shown here is derived from an EMBL/GenBank/DDBJ whole genome shotgun (WGS) entry which is preliminary data.</text>
</comment>
<dbReference type="Proteomes" id="UP001331761">
    <property type="component" value="Unassembled WGS sequence"/>
</dbReference>
<keyword evidence="2" id="KW-1185">Reference proteome</keyword>
<organism evidence="1 2">
    <name type="scientific">Trichostrongylus colubriformis</name>
    <name type="common">Black scour worm</name>
    <dbReference type="NCBI Taxonomy" id="6319"/>
    <lineage>
        <taxon>Eukaryota</taxon>
        <taxon>Metazoa</taxon>
        <taxon>Ecdysozoa</taxon>
        <taxon>Nematoda</taxon>
        <taxon>Chromadorea</taxon>
        <taxon>Rhabditida</taxon>
        <taxon>Rhabditina</taxon>
        <taxon>Rhabditomorpha</taxon>
        <taxon>Strongyloidea</taxon>
        <taxon>Trichostrongylidae</taxon>
        <taxon>Trichostrongylus</taxon>
    </lineage>
</organism>
<sequence>MEDWDKALACAETAMARGLPHRFLDGLFGKLTAEEAILQVLLVAKWRANRSLLLSDLSTLDDTTFCRLFDEAYTKILHDGLILKPRSRAHLHALMLHGEFDITHEAAGSIEKIICAANTGCDEMISMWYDELVEDFLNEPIQGIDVFPYSSKVFELK</sequence>
<dbReference type="EMBL" id="WIXE01019597">
    <property type="protein sequence ID" value="KAK5969904.1"/>
    <property type="molecule type" value="Genomic_DNA"/>
</dbReference>
<reference evidence="1 2" key="1">
    <citation type="submission" date="2019-10" db="EMBL/GenBank/DDBJ databases">
        <title>Assembly and Annotation for the nematode Trichostrongylus colubriformis.</title>
        <authorList>
            <person name="Martin J."/>
        </authorList>
    </citation>
    <scope>NUCLEOTIDE SEQUENCE [LARGE SCALE GENOMIC DNA]</scope>
    <source>
        <strain evidence="1">G859</strain>
        <tissue evidence="1">Whole worm</tissue>
    </source>
</reference>
<accession>A0AAN8IZ09</accession>
<dbReference type="AlphaFoldDB" id="A0AAN8IZ09"/>